<keyword evidence="3" id="KW-1185">Reference proteome</keyword>
<dbReference type="AlphaFoldDB" id="A0A839PZ53"/>
<sequence length="86" mass="9544">MSFVRTRTRSALSRRLSVADVIELHLWLAIPYVTIGLAWAFFHVDKVRHLEDMLQTALPAGGGMAAYLLVAGFWPVYVLVPSVCTA</sequence>
<accession>A0A839PZ53</accession>
<name>A0A839PZ53_MYCIR</name>
<keyword evidence="1" id="KW-0472">Membrane</keyword>
<dbReference type="Proteomes" id="UP000550501">
    <property type="component" value="Unassembled WGS sequence"/>
</dbReference>
<evidence type="ECO:0000313" key="2">
    <source>
        <dbReference type="EMBL" id="MBB2988787.1"/>
    </source>
</evidence>
<comment type="caution">
    <text evidence="2">The sequence shown here is derived from an EMBL/GenBank/DDBJ whole genome shotgun (WGS) entry which is preliminary data.</text>
</comment>
<feature type="transmembrane region" description="Helical" evidence="1">
    <location>
        <begin position="62"/>
        <end position="80"/>
    </location>
</feature>
<keyword evidence="1" id="KW-0812">Transmembrane</keyword>
<protein>
    <submittedName>
        <fullName evidence="2">Uncharacterized protein</fullName>
    </submittedName>
</protein>
<evidence type="ECO:0000313" key="3">
    <source>
        <dbReference type="Proteomes" id="UP000550501"/>
    </source>
</evidence>
<evidence type="ECO:0000256" key="1">
    <source>
        <dbReference type="SAM" id="Phobius"/>
    </source>
</evidence>
<keyword evidence="1" id="KW-1133">Transmembrane helix</keyword>
<proteinExistence type="predicted"/>
<feature type="transmembrane region" description="Helical" evidence="1">
    <location>
        <begin position="21"/>
        <end position="42"/>
    </location>
</feature>
<organism evidence="2 3">
    <name type="scientific">Mycolicibacterium iranicum</name>
    <name type="common">Mycobacterium iranicum</name>
    <dbReference type="NCBI Taxonomy" id="912594"/>
    <lineage>
        <taxon>Bacteria</taxon>
        <taxon>Bacillati</taxon>
        <taxon>Actinomycetota</taxon>
        <taxon>Actinomycetes</taxon>
        <taxon>Mycobacteriales</taxon>
        <taxon>Mycobacteriaceae</taxon>
        <taxon>Mycolicibacterium</taxon>
    </lineage>
</organism>
<reference evidence="2 3" key="1">
    <citation type="submission" date="2020-08" db="EMBL/GenBank/DDBJ databases">
        <title>The Agave Microbiome: Exploring the role of microbial communities in plant adaptations to desert environments.</title>
        <authorList>
            <person name="Partida-Martinez L.P."/>
        </authorList>
    </citation>
    <scope>NUCLEOTIDE SEQUENCE [LARGE SCALE GENOMIC DNA]</scope>
    <source>
        <strain evidence="2 3">AT2.18</strain>
    </source>
</reference>
<dbReference type="RefSeq" id="WP_183466080.1">
    <property type="nucleotide sequence ID" value="NZ_JACHVU010000001.1"/>
</dbReference>
<gene>
    <name evidence="2" type="ORF">FHR72_000244</name>
</gene>
<dbReference type="EMBL" id="JACHVU010000001">
    <property type="protein sequence ID" value="MBB2988787.1"/>
    <property type="molecule type" value="Genomic_DNA"/>
</dbReference>